<gene>
    <name evidence="1" type="ORF">OEG84_03210</name>
</gene>
<reference evidence="1" key="1">
    <citation type="submission" date="2022-10" db="EMBL/GenBank/DDBJ databases">
        <title>Hoeflea sp. G2-23, isolated from marine algae.</title>
        <authorList>
            <person name="Kristyanto S."/>
            <person name="Kim J.M."/>
            <person name="Jeon C.O."/>
        </authorList>
    </citation>
    <scope>NUCLEOTIDE SEQUENCE</scope>
    <source>
        <strain evidence="1">G2-23</strain>
    </source>
</reference>
<organism evidence="1 2">
    <name type="scientific">Hoeflea algicola</name>
    <dbReference type="NCBI Taxonomy" id="2983763"/>
    <lineage>
        <taxon>Bacteria</taxon>
        <taxon>Pseudomonadati</taxon>
        <taxon>Pseudomonadota</taxon>
        <taxon>Alphaproteobacteria</taxon>
        <taxon>Hyphomicrobiales</taxon>
        <taxon>Rhizobiaceae</taxon>
        <taxon>Hoeflea</taxon>
    </lineage>
</organism>
<name>A0ABT3Z4R6_9HYPH</name>
<dbReference type="RefSeq" id="WP_267652397.1">
    <property type="nucleotide sequence ID" value="NZ_JAOVZR010000001.1"/>
</dbReference>
<dbReference type="EMBL" id="JAOVZR010000001">
    <property type="protein sequence ID" value="MCY0146750.1"/>
    <property type="molecule type" value="Genomic_DNA"/>
</dbReference>
<protein>
    <submittedName>
        <fullName evidence="1">Uncharacterized protein</fullName>
    </submittedName>
</protein>
<keyword evidence="2" id="KW-1185">Reference proteome</keyword>
<comment type="caution">
    <text evidence="1">The sequence shown here is derived from an EMBL/GenBank/DDBJ whole genome shotgun (WGS) entry which is preliminary data.</text>
</comment>
<dbReference type="Proteomes" id="UP001073227">
    <property type="component" value="Unassembled WGS sequence"/>
</dbReference>
<sequence length="89" mass="9887">MKLNISRSLVLLAITVTLGLTAAFGLQKFIYEDLKVTGPVYTEIVDNKDLLADILPPPLYVVESYMLANEAMVHPTIAEQNAARDRRIV</sequence>
<evidence type="ECO:0000313" key="1">
    <source>
        <dbReference type="EMBL" id="MCY0146750.1"/>
    </source>
</evidence>
<proteinExistence type="predicted"/>
<evidence type="ECO:0000313" key="2">
    <source>
        <dbReference type="Proteomes" id="UP001073227"/>
    </source>
</evidence>
<accession>A0ABT3Z4R6</accession>